<evidence type="ECO:0000313" key="1">
    <source>
        <dbReference type="EMBL" id="CAD8643518.1"/>
    </source>
</evidence>
<gene>
    <name evidence="1" type="ORF">CCUR1050_LOCUS21202</name>
</gene>
<dbReference type="EMBL" id="HBEZ01038522">
    <property type="protein sequence ID" value="CAD8643518.1"/>
    <property type="molecule type" value="Transcribed_RNA"/>
</dbReference>
<reference evidence="1" key="1">
    <citation type="submission" date="2021-01" db="EMBL/GenBank/DDBJ databases">
        <authorList>
            <person name="Corre E."/>
            <person name="Pelletier E."/>
            <person name="Niang G."/>
            <person name="Scheremetjew M."/>
            <person name="Finn R."/>
            <person name="Kale V."/>
            <person name="Holt S."/>
            <person name="Cochrane G."/>
            <person name="Meng A."/>
            <person name="Brown T."/>
            <person name="Cohen L."/>
        </authorList>
    </citation>
    <scope>NUCLEOTIDE SEQUENCE</scope>
    <source>
        <strain evidence="1">CCAP979/52</strain>
    </source>
</reference>
<proteinExistence type="predicted"/>
<accession>A0A7S0MLP7</accession>
<sequence>MRFHLTFFNATLCPHVRAPHRLGTVASPLFRKILLTRQGASMYQSPRDVDGLSQQENYPWAMATGQYDETTTAVCHPPATTCQTKIAKIAKIPKIACDFIAVY</sequence>
<organism evidence="1">
    <name type="scientific">Cryptomonas curvata</name>
    <dbReference type="NCBI Taxonomy" id="233186"/>
    <lineage>
        <taxon>Eukaryota</taxon>
        <taxon>Cryptophyceae</taxon>
        <taxon>Cryptomonadales</taxon>
        <taxon>Cryptomonadaceae</taxon>
        <taxon>Cryptomonas</taxon>
    </lineage>
</organism>
<name>A0A7S0MLP7_9CRYP</name>
<protein>
    <submittedName>
        <fullName evidence="1">Uncharacterized protein</fullName>
    </submittedName>
</protein>
<dbReference type="AlphaFoldDB" id="A0A7S0MLP7"/>